<evidence type="ECO:0000256" key="7">
    <source>
        <dbReference type="ARBA" id="ARBA00004496"/>
    </source>
</evidence>
<keyword evidence="24" id="KW-0735">Signal-anchor</keyword>
<evidence type="ECO:0000256" key="15">
    <source>
        <dbReference type="ARBA" id="ARBA00022490"/>
    </source>
</evidence>
<keyword evidence="22" id="KW-0788">Thiol protease</keyword>
<dbReference type="GO" id="GO:0004197">
    <property type="term" value="F:cysteine-type endopeptidase activity"/>
    <property type="evidence" value="ECO:0007669"/>
    <property type="project" value="InterPro"/>
</dbReference>
<evidence type="ECO:0000256" key="22">
    <source>
        <dbReference type="ARBA" id="ARBA00022807"/>
    </source>
</evidence>
<dbReference type="Pfam" id="PF06337">
    <property type="entry name" value="DUSP"/>
    <property type="match status" value="1"/>
</dbReference>
<evidence type="ECO:0000256" key="38">
    <source>
        <dbReference type="SAM" id="MobiDB-lite"/>
    </source>
</evidence>
<evidence type="ECO:0000256" key="17">
    <source>
        <dbReference type="ARBA" id="ARBA00022692"/>
    </source>
</evidence>
<dbReference type="Gene3D" id="1.10.1380.10">
    <property type="entry name" value="Neutral endopeptidase , domain2"/>
    <property type="match status" value="1"/>
</dbReference>
<dbReference type="PANTHER" id="PTHR11733:SF130">
    <property type="entry name" value="ENDOTHELIN-CONVERTING ENZYME 1"/>
    <property type="match status" value="1"/>
</dbReference>
<feature type="compositionally biased region" description="Polar residues" evidence="38">
    <location>
        <begin position="1981"/>
        <end position="1991"/>
    </location>
</feature>
<dbReference type="InterPro" id="IPR033841">
    <property type="entry name" value="Pep_USP48"/>
</dbReference>
<evidence type="ECO:0000256" key="8">
    <source>
        <dbReference type="ARBA" id="ARBA00007357"/>
    </source>
</evidence>
<dbReference type="Pfam" id="PF01431">
    <property type="entry name" value="Peptidase_M13"/>
    <property type="match status" value="1"/>
</dbReference>
<dbReference type="Gene3D" id="6.10.140.210">
    <property type="match status" value="1"/>
</dbReference>
<keyword evidence="27" id="KW-0472">Membrane</keyword>
<dbReference type="Gene3D" id="3.40.50.11210">
    <property type="entry name" value="Rap/Ran-GAP"/>
    <property type="match status" value="1"/>
</dbReference>
<reference evidence="43" key="1">
    <citation type="submission" date="2020-03" db="EMBL/GenBank/DDBJ databases">
        <title>Studies in the Genomics of Life Span.</title>
        <authorList>
            <person name="Glass D."/>
        </authorList>
    </citation>
    <scope>NUCLEOTIDE SEQUENCE</scope>
    <source>
        <strain evidence="43">SUZIE</strain>
        <tissue evidence="43">Muscle</tissue>
    </source>
</reference>
<feature type="compositionally biased region" description="Low complexity" evidence="38">
    <location>
        <begin position="1661"/>
        <end position="1674"/>
    </location>
</feature>
<comment type="caution">
    <text evidence="43">The sequence shown here is derived from an EMBL/GenBank/DDBJ whole genome shotgun (WGS) entry which is preliminary data.</text>
</comment>
<keyword evidence="44" id="KW-1185">Reference proteome</keyword>
<dbReference type="InterPro" id="IPR035974">
    <property type="entry name" value="Rap/Ran-GAP_sf"/>
</dbReference>
<evidence type="ECO:0000256" key="11">
    <source>
        <dbReference type="ARBA" id="ARBA00012759"/>
    </source>
</evidence>
<dbReference type="PRINTS" id="PR00786">
    <property type="entry name" value="NEPRILYSIN"/>
</dbReference>
<keyword evidence="28" id="KW-1015">Disulfide bond</keyword>
<dbReference type="GO" id="GO:0005096">
    <property type="term" value="F:GTPase activator activity"/>
    <property type="evidence" value="ECO:0007669"/>
    <property type="project" value="UniProtKB-UniRule"/>
</dbReference>
<dbReference type="InterPro" id="IPR018200">
    <property type="entry name" value="USP_CS"/>
</dbReference>
<dbReference type="GO" id="GO:0046872">
    <property type="term" value="F:metal ion binding"/>
    <property type="evidence" value="ECO:0007669"/>
    <property type="project" value="UniProtKB-KW"/>
</dbReference>
<keyword evidence="26" id="KW-0482">Metalloprotease</keyword>
<evidence type="ECO:0000256" key="23">
    <source>
        <dbReference type="ARBA" id="ARBA00022833"/>
    </source>
</evidence>
<keyword evidence="19" id="KW-0677">Repeat</keyword>
<dbReference type="InterPro" id="IPR018497">
    <property type="entry name" value="Peptidase_M13_C"/>
</dbReference>
<dbReference type="Gene3D" id="3.90.70.10">
    <property type="entry name" value="Cysteine proteinases"/>
    <property type="match status" value="1"/>
</dbReference>
<dbReference type="InterPro" id="IPR035927">
    <property type="entry name" value="DUSP-like_sf"/>
</dbReference>
<dbReference type="GO" id="GO:0016579">
    <property type="term" value="P:protein deubiquitination"/>
    <property type="evidence" value="ECO:0007669"/>
    <property type="project" value="InterPro"/>
</dbReference>
<dbReference type="InterPro" id="IPR029071">
    <property type="entry name" value="Ubiquitin-like_domsf"/>
</dbReference>
<evidence type="ECO:0000313" key="43">
    <source>
        <dbReference type="EMBL" id="MBZ3882036.1"/>
    </source>
</evidence>
<evidence type="ECO:0000256" key="5">
    <source>
        <dbReference type="ARBA" id="ARBA00004123"/>
    </source>
</evidence>
<dbReference type="EC" id="3.4.24.71" evidence="10"/>
<evidence type="ECO:0000256" key="14">
    <source>
        <dbReference type="ARBA" id="ARBA00022475"/>
    </source>
</evidence>
<keyword evidence="13 37" id="KW-0343">GTPase activation</keyword>
<protein>
    <recommendedName>
        <fullName evidence="12">Endothelin-converting enzyme 1</fullName>
        <ecNumber evidence="11">3.4.19.12</ecNumber>
        <ecNumber evidence="10">3.4.24.71</ecNumber>
    </recommendedName>
    <alternativeName>
        <fullName evidence="36">Deubiquitinating enzyme 48</fullName>
    </alternativeName>
    <alternativeName>
        <fullName evidence="31">Ubiquitin carboxyl-terminal hydrolase 48</fullName>
    </alternativeName>
    <alternativeName>
        <fullName evidence="34">Ubiquitin thioesterase 48</fullName>
    </alternativeName>
    <alternativeName>
        <fullName evidence="35">Ubiquitin-specific-processing protease 48</fullName>
    </alternativeName>
</protein>
<dbReference type="GO" id="GO:0004222">
    <property type="term" value="F:metalloendopeptidase activity"/>
    <property type="evidence" value="ECO:0007669"/>
    <property type="project" value="UniProtKB-EC"/>
</dbReference>
<keyword evidence="21 43" id="KW-0378">Hydrolase</keyword>
<keyword evidence="14" id="KW-1003">Cell membrane</keyword>
<evidence type="ECO:0000256" key="27">
    <source>
        <dbReference type="ARBA" id="ARBA00023136"/>
    </source>
</evidence>
<evidence type="ECO:0000256" key="3">
    <source>
        <dbReference type="ARBA" id="ARBA00001947"/>
    </source>
</evidence>
<dbReference type="PROSITE" id="PS50053">
    <property type="entry name" value="UBIQUITIN_2"/>
    <property type="match status" value="1"/>
</dbReference>
<keyword evidence="15" id="KW-0963">Cytoplasm</keyword>
<dbReference type="SUPFAM" id="SSF55486">
    <property type="entry name" value="Metalloproteases ('zincins'), catalytic domain"/>
    <property type="match status" value="1"/>
</dbReference>
<comment type="similarity">
    <text evidence="8">Belongs to the peptidase M13 family.</text>
</comment>
<evidence type="ECO:0000256" key="37">
    <source>
        <dbReference type="PROSITE-ProRule" id="PRU00165"/>
    </source>
</evidence>
<keyword evidence="17" id="KW-0812">Transmembrane</keyword>
<feature type="domain" description="Rap-GAP" evidence="40">
    <location>
        <begin position="1249"/>
        <end position="1441"/>
    </location>
</feature>
<dbReference type="PROSITE" id="PS51885">
    <property type="entry name" value="NEPRILYSIN"/>
    <property type="match status" value="1"/>
</dbReference>
<proteinExistence type="inferred from homology"/>
<dbReference type="EMBL" id="JAATJV010380400">
    <property type="protein sequence ID" value="MBZ3882036.1"/>
    <property type="molecule type" value="Genomic_DNA"/>
</dbReference>
<dbReference type="Pfam" id="PF21022">
    <property type="entry name" value="Rap-GAP_dimer"/>
    <property type="match status" value="1"/>
</dbReference>
<dbReference type="InterPro" id="IPR028889">
    <property type="entry name" value="USP"/>
</dbReference>
<keyword evidence="29" id="KW-0325">Glycoprotein</keyword>
<dbReference type="InterPro" id="IPR044743">
    <property type="entry name" value="Ubl_USP48"/>
</dbReference>
<comment type="subunit">
    <text evidence="33">Interacts with TRAF2 and RELA. Interacts with GPS1.</text>
</comment>
<evidence type="ECO:0000313" key="44">
    <source>
        <dbReference type="Proteomes" id="UP001166674"/>
    </source>
</evidence>
<organism evidence="43 44">
    <name type="scientific">Sciurus carolinensis</name>
    <name type="common">Eastern gray squirrel</name>
    <dbReference type="NCBI Taxonomy" id="30640"/>
    <lineage>
        <taxon>Eukaryota</taxon>
        <taxon>Metazoa</taxon>
        <taxon>Chordata</taxon>
        <taxon>Craniata</taxon>
        <taxon>Vertebrata</taxon>
        <taxon>Euteleostomi</taxon>
        <taxon>Mammalia</taxon>
        <taxon>Eutheria</taxon>
        <taxon>Euarchontoglires</taxon>
        <taxon>Glires</taxon>
        <taxon>Rodentia</taxon>
        <taxon>Sciuromorpha</taxon>
        <taxon>Sciuridae</taxon>
        <taxon>Sciurinae</taxon>
        <taxon>Sciurini</taxon>
        <taxon>Sciurus</taxon>
    </lineage>
</organism>
<dbReference type="FunFam" id="3.90.70.10:FF:000029">
    <property type="entry name" value="ubiquitin carboxyl-terminal hydrolase 48 isoform X1"/>
    <property type="match status" value="1"/>
</dbReference>
<gene>
    <name evidence="43" type="ORF">SUZIE_165925</name>
</gene>
<evidence type="ECO:0000256" key="35">
    <source>
        <dbReference type="ARBA" id="ARBA00078959"/>
    </source>
</evidence>
<dbReference type="GO" id="GO:0005634">
    <property type="term" value="C:nucleus"/>
    <property type="evidence" value="ECO:0007669"/>
    <property type="project" value="UniProtKB-SubCell"/>
</dbReference>
<evidence type="ECO:0000256" key="6">
    <source>
        <dbReference type="ARBA" id="ARBA00004401"/>
    </source>
</evidence>
<comment type="cofactor">
    <cofactor evidence="3">
        <name>Zn(2+)</name>
        <dbReference type="ChEBI" id="CHEBI:29105"/>
    </cofactor>
</comment>
<evidence type="ECO:0000256" key="34">
    <source>
        <dbReference type="ARBA" id="ARBA00075192"/>
    </source>
</evidence>
<dbReference type="Pfam" id="PF05649">
    <property type="entry name" value="Peptidase_M13_N"/>
    <property type="match status" value="2"/>
</dbReference>
<name>A0AA41N1K5_SCICA</name>
<evidence type="ECO:0000259" key="39">
    <source>
        <dbReference type="PROSITE" id="PS50053"/>
    </source>
</evidence>
<dbReference type="EC" id="3.4.19.12" evidence="11"/>
<evidence type="ECO:0000256" key="31">
    <source>
        <dbReference type="ARBA" id="ARBA00035173"/>
    </source>
</evidence>
<dbReference type="PROSITE" id="PS50235">
    <property type="entry name" value="USP_3"/>
    <property type="match status" value="1"/>
</dbReference>
<dbReference type="InterPro" id="IPR008753">
    <property type="entry name" value="Peptidase_M13_N"/>
</dbReference>
<evidence type="ECO:0000259" key="42">
    <source>
        <dbReference type="PROSITE" id="PS51283"/>
    </source>
</evidence>
<evidence type="ECO:0000256" key="9">
    <source>
        <dbReference type="ARBA" id="ARBA00009085"/>
    </source>
</evidence>
<dbReference type="SUPFAM" id="SSF143791">
    <property type="entry name" value="DUSP-like"/>
    <property type="match status" value="1"/>
</dbReference>
<evidence type="ECO:0000256" key="12">
    <source>
        <dbReference type="ARBA" id="ARBA00018448"/>
    </source>
</evidence>
<dbReference type="GO" id="GO:0051056">
    <property type="term" value="P:regulation of small GTPase mediated signal transduction"/>
    <property type="evidence" value="ECO:0007669"/>
    <property type="project" value="InterPro"/>
</dbReference>
<evidence type="ECO:0000256" key="30">
    <source>
        <dbReference type="ARBA" id="ARBA00023242"/>
    </source>
</evidence>
<accession>A0AA41N1K5</accession>
<dbReference type="InterPro" id="IPR024079">
    <property type="entry name" value="MetalloPept_cat_dom_sf"/>
</dbReference>
<evidence type="ECO:0000256" key="10">
    <source>
        <dbReference type="ARBA" id="ARBA00012316"/>
    </source>
</evidence>
<dbReference type="PROSITE" id="PS51283">
    <property type="entry name" value="DUSP"/>
    <property type="match status" value="1"/>
</dbReference>
<comment type="catalytic activity">
    <reaction evidence="2">
        <text>Hydrolysis of the 21-Trp-|-Val-22 bond in big endothelin to form endothelin 1.</text>
        <dbReference type="EC" id="3.4.24.71"/>
    </reaction>
</comment>
<comment type="subcellular location">
    <subcellularLocation>
        <location evidence="6">Cell membrane</location>
        <topology evidence="6">Single-pass type II membrane protein</topology>
    </subcellularLocation>
    <subcellularLocation>
        <location evidence="7">Cytoplasm</location>
    </subcellularLocation>
    <subcellularLocation>
        <location evidence="5">Nucleus</location>
    </subcellularLocation>
</comment>
<evidence type="ECO:0000256" key="4">
    <source>
        <dbReference type="ARBA" id="ARBA00002145"/>
    </source>
</evidence>
<dbReference type="PROSITE" id="PS00973">
    <property type="entry name" value="USP_2"/>
    <property type="match status" value="1"/>
</dbReference>
<dbReference type="GO" id="GO:0004843">
    <property type="term" value="F:cysteine-type deubiquitinase activity"/>
    <property type="evidence" value="ECO:0007669"/>
    <property type="project" value="UniProtKB-EC"/>
</dbReference>
<evidence type="ECO:0000256" key="25">
    <source>
        <dbReference type="ARBA" id="ARBA00022989"/>
    </source>
</evidence>
<evidence type="ECO:0000259" key="41">
    <source>
        <dbReference type="PROSITE" id="PS50235"/>
    </source>
</evidence>
<dbReference type="Pfam" id="PF00443">
    <property type="entry name" value="UCH"/>
    <property type="match status" value="1"/>
</dbReference>
<feature type="region of interest" description="Disordered" evidence="38">
    <location>
        <begin position="1661"/>
        <end position="1688"/>
    </location>
</feature>
<evidence type="ECO:0000256" key="26">
    <source>
        <dbReference type="ARBA" id="ARBA00023049"/>
    </source>
</evidence>
<feature type="region of interest" description="Disordered" evidence="38">
    <location>
        <begin position="1486"/>
        <end position="1647"/>
    </location>
</feature>
<keyword evidence="30" id="KW-0539">Nucleus</keyword>
<dbReference type="CDD" id="cd01795">
    <property type="entry name" value="Ubl_USP48"/>
    <property type="match status" value="1"/>
</dbReference>
<sequence>MAPRLQLEKAAWRWAETVRPEEVSQEHIETAYRIWLEPCIRGVCRRNCKGNPNCLVGIGEHIWLGEIDENSFHNIDDPNCERRKKNSFVGLTNLGATCYVNTFLQVWFLNLELRQALYLCPSTCSDYIMGDGVSEEKDYEPQTICEHLQYLFALLQNSNRRYIDPSGFVKALGLDTGQQQDAQEFSKLFMSLLEDTLSKQKNPDVRNIVQQQFCGEYAYVTVCSHCGRESKLLSKFYELELNIQGHKQLTDCISEFLKEEKLEGDNRYFCENCQSKQNATRKIRLLSLPCTLNLQLMRFVFDRQTGHKKKLNTYIGFSEILDMEPYVEHKGGSYAYELSAVLIHRGVSAYSGHYIAHVKDPQSGEWYKFNDEDIEKMEGKKLQLGIEEDLAEPSKSQTRKPKCGKGTHCSRNAYMLVYRLQTQEKPNTMVEVPAFLQELVDRDNSKFEEWCIEMAEMRKQSVDKGKAKHEEVKELYQRLPAGAEPYEFVSLEWLQKWLDESTPTKPIDNHACLCSHDKLHPDKISIMKRISEYAADIFYSRYGGGPRLTVKALCKECVVERCRVLRLKNQLNEDYKAVNNLLKATVKGTDGFWVGKSSLRSWRQLALEQLDEQDGEADQSNGKVNGSSFSKDESKEERKEEEEELNFNEDILCPHGELCISENERRLVSKEAWSKLQQYFPKAPEFPSYRECCSQCKILEREGEENEALHKMIANEQKTSLPNLFQDKNRPCLSNWPEDTDVLYIVSQFFVEEWRKFVRKPTRCSPVSSVGNSALLCPHGGLMFTFASMTKEDSKLIALVWPTEWQLIQKLFVVDHVIKITRIEVEDANPSEKQYISEPKLCPECREGLLCQQQRDLREYTQATIYVHKVVDNKKVMKDAAPELNVSSSETEEDKEEAKPDGEKDPDFNQSSGGAKRQKIAHPSYTAYQKQVIRRSMRHRKVRGEKALLVSANQTLKELKIQIMHAFSVAPFDQNLSIDGKILSDDCATLGTLGVIPESVILLKADEPIADYAAMDDVMQVCMPEEGFKAHVTRWSSSRYVFTLAQEAVRIPPGGQSEMICLGSQLAAATFLQLPSLRFNSSVLDALARYRNTDLFEMIEKMQVLGREGPFPLILLPQFGGYWIEGTNHDITSIPETEPVPSPTTKVKLEYNPTARVYRKHFLGKEHFNYYSLDTALGHLVFSLKYDVIGDQEHLRLLLRTKCRTYHDVIPISCLTEFPNVVQMAKLVCEDVNVDRFYPVLYPKASRLIVTFDEHVISNNFKFGVIYQKLGQTSEEELFSTNEESPAFVEFLEFLGQKVKLQDFKGFRGGLDVTHGQTGTESVYCNFRNKEIMFHVSTKLPYTEGDTQQLQRKRHIGNDIVAVVFQDENTPFVPDMIASNFLHAYVVVQAEGGGPDGPLYKGPEFQEFLLTKLINAEYACYKAEKFAKLEERTRAALLETLYEELHIHSQSMMGLGGDEDKMENGGGGGGFFESFKRVIRSRSQSMDAMGLSNKKPNTVSTSHSGSFAPNNPDLAKAAGISLIVPGKSPTRKKSGPFGSRRSSAIGIENIQEVQEKRESPPAGQKTPDSGHASQEPKSENSSTQSSPEMPTTKNRAEATAQRAEALKDFSRSSSSASSFASVVEETEGVDGEDTGLDSVSSSGTPHKRDSFLYSTWLEDSVSTASGGSSPGPSRSPHPDAGKSGDPACPEIKIQLETSEQHLPQLMSTYKRATLDEEDLVDSLSEGDTYPNGLQVNFRSPRSGQRCWAARTPVEKRLVVLVVLLVAGLVASLAALGIQYRTRTPPVCLSEACISVTSSILNSMDPTVDPCQDFFSYACGGWIKANPVPDGHSRWGTFSNLWEHNQAIIKHLLGLPLAGRPGLSHLFSQGFRDLLFTYPPCGVKRAVASVAASLVWTENSTASVSEAERKAQVYYRACMNETRIEELRAKPLMELIERLGGWNITSPWAKDNFQDTLQVVTAHYRTSPFFSVYVSADSKNSNSNVIQASSPSPGRERVDQSGLGLPSRDYYLNKTENEKVLTGYLNYMVQLGKLLGGGDEEAIRPQMQQILDFETALANITIPQEKRRDEELIYHKVTAAELQRFSHLQLMERTGPVSADPGPAGPLSQGLCHHAVTLIVGLNLKSHKHTSEFCGHRNVKTLAPAINWLPFLNAIFHPVEINETEPVVVYDKEYLQQVSALINGTDRSLLNNYMIWNLVRKTSSFLDQRFQDADEKFMEVMYGTKKTCLPRWKFCVSDTENNLGFALGPMFVKATFAEDSKSIASEIILEIKKAFEEGLSTLRWMDEDTRRSAKEKADAIYNMIGYPNFIMDPKELDKVFNDYTAVPDLYFENAVRFFNFSWRVTADQLRKAPNRDQWSMTPPMVNAYYSPTKNEIVFPAGILQAPFYTRSSPKALNFGGIGVVVGHELTHAFDDQGREYDKDGNLRPWWKNASVEAFRQRAECMVEQYGRYSVNGEPVNGRHTLGENIADNGGLKAAYRAYQNWVKKNGAEQTLPTLGLTNDQLFFLGFAQVWCSVRTPESSHEGLITDPHSPSRFRVIGSLSNSKEFSEHFHCPLGSPMNPRHKCEVW</sequence>
<dbReference type="GO" id="GO:0016486">
    <property type="term" value="P:peptide hormone processing"/>
    <property type="evidence" value="ECO:0007669"/>
    <property type="project" value="TreeGrafter"/>
</dbReference>
<evidence type="ECO:0000256" key="24">
    <source>
        <dbReference type="ARBA" id="ARBA00022968"/>
    </source>
</evidence>
<dbReference type="GO" id="GO:0005886">
    <property type="term" value="C:plasma membrane"/>
    <property type="evidence" value="ECO:0007669"/>
    <property type="project" value="UniProtKB-SubCell"/>
</dbReference>
<comment type="catalytic activity">
    <reaction evidence="1">
        <text>Thiol-dependent hydrolysis of ester, thioester, amide, peptide and isopeptide bonds formed by the C-terminal Gly of ubiquitin (a 76-residue protein attached to proteins as an intracellular targeting signal).</text>
        <dbReference type="EC" id="3.4.19.12"/>
    </reaction>
</comment>
<dbReference type="InterPro" id="IPR042089">
    <property type="entry name" value="Peptidase_M13_dom_2"/>
</dbReference>
<dbReference type="InterPro" id="IPR000626">
    <property type="entry name" value="Ubiquitin-like_dom"/>
</dbReference>
<dbReference type="PROSITE" id="PS50085">
    <property type="entry name" value="RAPGAP"/>
    <property type="match status" value="1"/>
</dbReference>
<evidence type="ECO:0000256" key="21">
    <source>
        <dbReference type="ARBA" id="ARBA00022801"/>
    </source>
</evidence>
<feature type="domain" description="Ubiquitin-like" evidence="39">
    <location>
        <begin position="930"/>
        <end position="1003"/>
    </location>
</feature>
<comment type="similarity">
    <text evidence="9">Belongs to the peptidase C19 family.</text>
</comment>
<keyword evidence="18" id="KW-0479">Metal-binding</keyword>
<dbReference type="SUPFAM" id="SSF54001">
    <property type="entry name" value="Cysteine proteinases"/>
    <property type="match status" value="1"/>
</dbReference>
<feature type="compositionally biased region" description="Basic and acidic residues" evidence="38">
    <location>
        <begin position="896"/>
        <end position="907"/>
    </location>
</feature>
<dbReference type="CDD" id="cd02668">
    <property type="entry name" value="Peptidase_C19L"/>
    <property type="match status" value="1"/>
</dbReference>
<evidence type="ECO:0000256" key="36">
    <source>
        <dbReference type="ARBA" id="ARBA00082199"/>
    </source>
</evidence>
<evidence type="ECO:0000256" key="2">
    <source>
        <dbReference type="ARBA" id="ARBA00001742"/>
    </source>
</evidence>
<dbReference type="InterPro" id="IPR001394">
    <property type="entry name" value="Peptidase_C19_UCH"/>
</dbReference>
<feature type="region of interest" description="Disordered" evidence="38">
    <location>
        <begin position="612"/>
        <end position="643"/>
    </location>
</feature>
<keyword evidence="23" id="KW-0862">Zinc</keyword>
<evidence type="ECO:0000256" key="32">
    <source>
        <dbReference type="ARBA" id="ARBA00047067"/>
    </source>
</evidence>
<comment type="function">
    <text evidence="4">Converts big endothelin-1 to endothelin-1.</text>
</comment>
<evidence type="ECO:0000259" key="40">
    <source>
        <dbReference type="PROSITE" id="PS50085"/>
    </source>
</evidence>
<dbReference type="Pfam" id="PF02145">
    <property type="entry name" value="Rap_GAP"/>
    <property type="match status" value="1"/>
</dbReference>
<feature type="compositionally biased region" description="Polar residues" evidence="38">
    <location>
        <begin position="1579"/>
        <end position="1593"/>
    </location>
</feature>
<dbReference type="GO" id="GO:0005737">
    <property type="term" value="C:cytoplasm"/>
    <property type="evidence" value="ECO:0007669"/>
    <property type="project" value="UniProtKB-SubCell"/>
</dbReference>
<dbReference type="SUPFAM" id="SSF111347">
    <property type="entry name" value="Rap/Ran-GAP"/>
    <property type="match status" value="1"/>
</dbReference>
<evidence type="ECO:0000256" key="28">
    <source>
        <dbReference type="ARBA" id="ARBA00023157"/>
    </source>
</evidence>
<evidence type="ECO:0000256" key="13">
    <source>
        <dbReference type="ARBA" id="ARBA00022468"/>
    </source>
</evidence>
<dbReference type="Gene3D" id="3.40.390.10">
    <property type="entry name" value="Collagenase (Catalytic Domain)"/>
    <property type="match status" value="2"/>
</dbReference>
<feature type="domain" description="USP" evidence="41">
    <location>
        <begin position="89"/>
        <end position="421"/>
    </location>
</feature>
<dbReference type="InterPro" id="IPR006615">
    <property type="entry name" value="Pept_C19_DUSP"/>
</dbReference>
<feature type="compositionally biased region" description="Acidic residues" evidence="38">
    <location>
        <begin position="1624"/>
        <end position="1635"/>
    </location>
</feature>
<evidence type="ECO:0000256" key="20">
    <source>
        <dbReference type="ARBA" id="ARBA00022786"/>
    </source>
</evidence>
<dbReference type="PANTHER" id="PTHR11733">
    <property type="entry name" value="ZINC METALLOPROTEASE FAMILY M13 NEPRILYSIN-RELATED"/>
    <property type="match status" value="1"/>
</dbReference>
<keyword evidence="25" id="KW-1133">Transmembrane helix</keyword>
<dbReference type="CDD" id="cd08662">
    <property type="entry name" value="M13"/>
    <property type="match status" value="1"/>
</dbReference>
<evidence type="ECO:0000256" key="33">
    <source>
        <dbReference type="ARBA" id="ARBA00064896"/>
    </source>
</evidence>
<feature type="region of interest" description="Disordered" evidence="38">
    <location>
        <begin position="881"/>
        <end position="920"/>
    </location>
</feature>
<keyword evidence="16" id="KW-0645">Protease</keyword>
<evidence type="ECO:0000256" key="19">
    <source>
        <dbReference type="ARBA" id="ARBA00022737"/>
    </source>
</evidence>
<evidence type="ECO:0000256" key="1">
    <source>
        <dbReference type="ARBA" id="ARBA00000707"/>
    </source>
</evidence>
<dbReference type="InterPro" id="IPR038765">
    <property type="entry name" value="Papain-like_cys_pep_sf"/>
</dbReference>
<evidence type="ECO:0000256" key="16">
    <source>
        <dbReference type="ARBA" id="ARBA00022670"/>
    </source>
</evidence>
<dbReference type="SUPFAM" id="SSF54236">
    <property type="entry name" value="Ubiquitin-like"/>
    <property type="match status" value="1"/>
</dbReference>
<feature type="region of interest" description="Disordered" evidence="38">
    <location>
        <begin position="1981"/>
        <end position="2000"/>
    </location>
</feature>
<keyword evidence="20" id="KW-0833">Ubl conjugation pathway</keyword>
<feature type="compositionally biased region" description="Low complexity" evidence="38">
    <location>
        <begin position="1611"/>
        <end position="1623"/>
    </location>
</feature>
<evidence type="ECO:0000256" key="18">
    <source>
        <dbReference type="ARBA" id="ARBA00022723"/>
    </source>
</evidence>
<dbReference type="Proteomes" id="UP001166674">
    <property type="component" value="Unassembled WGS sequence"/>
</dbReference>
<feature type="domain" description="DUSP" evidence="42">
    <location>
        <begin position="460"/>
        <end position="554"/>
    </location>
</feature>
<feature type="compositionally biased region" description="Polar residues" evidence="38">
    <location>
        <begin position="1494"/>
        <end position="1509"/>
    </location>
</feature>
<dbReference type="InterPro" id="IPR000331">
    <property type="entry name" value="Rap/Ran_GAP_dom"/>
</dbReference>
<evidence type="ECO:0000256" key="29">
    <source>
        <dbReference type="ARBA" id="ARBA00023180"/>
    </source>
</evidence>
<dbReference type="InterPro" id="IPR000718">
    <property type="entry name" value="Peptidase_M13"/>
</dbReference>
<comment type="subunit">
    <text evidence="32">Homodimer; disulfide-linked. Interacts with PPP1R16B. Interacts with TSPAN8; this interaction recruits the endothelin converting enzyme ECE1 to tetraspanin-enriched microdomains and positively modulates its enzymatic activity.</text>
</comment>